<evidence type="ECO:0000313" key="2">
    <source>
        <dbReference type="EMBL" id="KAG8378146.1"/>
    </source>
</evidence>
<proteinExistence type="predicted"/>
<dbReference type="AlphaFoldDB" id="A0AAV6X4S1"/>
<comment type="caution">
    <text evidence="2">The sequence shown here is derived from an EMBL/GenBank/DDBJ whole genome shotgun (WGS) entry which is preliminary data.</text>
</comment>
<name>A0AAV6X4S1_9LAMI</name>
<sequence>MVSSLISEEAQPVANWKKKASIIKDLEEQMVRNYRLCLYSVKSFTVTPNDPNDLLPFAFEQQYVVFEDDLMKKPFWKRSLDGLVSGVKSAAGCVSAVKNRKKLDQERRENIIRAHRRKQFIGALLAGAYKERQRKRDELEEMTRKVREEVRQAYPDSFNEESWL</sequence>
<keyword evidence="1" id="KW-0175">Coiled coil</keyword>
<protein>
    <submittedName>
        <fullName evidence="2">Uncharacterized protein</fullName>
    </submittedName>
</protein>
<evidence type="ECO:0000256" key="1">
    <source>
        <dbReference type="SAM" id="Coils"/>
    </source>
</evidence>
<evidence type="ECO:0000313" key="3">
    <source>
        <dbReference type="Proteomes" id="UP000826271"/>
    </source>
</evidence>
<keyword evidence="3" id="KW-1185">Reference proteome</keyword>
<organism evidence="2 3">
    <name type="scientific">Buddleja alternifolia</name>
    <dbReference type="NCBI Taxonomy" id="168488"/>
    <lineage>
        <taxon>Eukaryota</taxon>
        <taxon>Viridiplantae</taxon>
        <taxon>Streptophyta</taxon>
        <taxon>Embryophyta</taxon>
        <taxon>Tracheophyta</taxon>
        <taxon>Spermatophyta</taxon>
        <taxon>Magnoliopsida</taxon>
        <taxon>eudicotyledons</taxon>
        <taxon>Gunneridae</taxon>
        <taxon>Pentapetalae</taxon>
        <taxon>asterids</taxon>
        <taxon>lamiids</taxon>
        <taxon>Lamiales</taxon>
        <taxon>Scrophulariaceae</taxon>
        <taxon>Buddlejeae</taxon>
        <taxon>Buddleja</taxon>
    </lineage>
</organism>
<accession>A0AAV6X4S1</accession>
<feature type="coiled-coil region" evidence="1">
    <location>
        <begin position="125"/>
        <end position="152"/>
    </location>
</feature>
<dbReference type="Proteomes" id="UP000826271">
    <property type="component" value="Unassembled WGS sequence"/>
</dbReference>
<reference evidence="2" key="1">
    <citation type="submission" date="2019-10" db="EMBL/GenBank/DDBJ databases">
        <authorList>
            <person name="Zhang R."/>
            <person name="Pan Y."/>
            <person name="Wang J."/>
            <person name="Ma R."/>
            <person name="Yu S."/>
        </authorList>
    </citation>
    <scope>NUCLEOTIDE SEQUENCE</scope>
    <source>
        <strain evidence="2">LA-IB0</strain>
        <tissue evidence="2">Leaf</tissue>
    </source>
</reference>
<gene>
    <name evidence="2" type="ORF">BUALT_Bualt08G0107700</name>
</gene>
<dbReference type="EMBL" id="WHWC01000008">
    <property type="protein sequence ID" value="KAG8378146.1"/>
    <property type="molecule type" value="Genomic_DNA"/>
</dbReference>